<dbReference type="Pfam" id="PF12340">
    <property type="entry name" value="DUF3638"/>
    <property type="match status" value="1"/>
</dbReference>
<evidence type="ECO:0000256" key="7">
    <source>
        <dbReference type="SAM" id="Coils"/>
    </source>
</evidence>
<dbReference type="EC" id="3.4.19.12" evidence="2"/>
<feature type="domain" description="DUF3638" evidence="8">
    <location>
        <begin position="1821"/>
        <end position="2052"/>
    </location>
</feature>
<evidence type="ECO:0000256" key="1">
    <source>
        <dbReference type="ARBA" id="ARBA00000707"/>
    </source>
</evidence>
<evidence type="ECO:0000256" key="3">
    <source>
        <dbReference type="ARBA" id="ARBA00022670"/>
    </source>
</evidence>
<evidence type="ECO:0000256" key="6">
    <source>
        <dbReference type="ARBA" id="ARBA00022807"/>
    </source>
</evidence>
<dbReference type="GO" id="GO:0004843">
    <property type="term" value="F:cysteine-type deubiquitinase activity"/>
    <property type="evidence" value="ECO:0007669"/>
    <property type="project" value="UniProtKB-EC"/>
</dbReference>
<evidence type="ECO:0000313" key="11">
    <source>
        <dbReference type="Proteomes" id="UP000794436"/>
    </source>
</evidence>
<dbReference type="InterPro" id="IPR022099">
    <property type="entry name" value="DUF3638"/>
</dbReference>
<dbReference type="PANTHER" id="PTHR13367">
    <property type="entry name" value="UBIQUITIN THIOESTERASE"/>
    <property type="match status" value="1"/>
</dbReference>
<evidence type="ECO:0000256" key="2">
    <source>
        <dbReference type="ARBA" id="ARBA00012759"/>
    </source>
</evidence>
<keyword evidence="7" id="KW-0175">Coiled coil</keyword>
<keyword evidence="6" id="KW-0788">Thiol protease</keyword>
<keyword evidence="4" id="KW-0833">Ubl conjugation pathway</keyword>
<proteinExistence type="predicted"/>
<dbReference type="GO" id="GO:0006508">
    <property type="term" value="P:proteolysis"/>
    <property type="evidence" value="ECO:0007669"/>
    <property type="project" value="UniProtKB-KW"/>
</dbReference>
<dbReference type="OrthoDB" id="164491at2759"/>
<evidence type="ECO:0000256" key="5">
    <source>
        <dbReference type="ARBA" id="ARBA00022801"/>
    </source>
</evidence>
<organism evidence="10 11">
    <name type="scientific">Pythium oligandrum</name>
    <name type="common">Mycoparasitic fungus</name>
    <dbReference type="NCBI Taxonomy" id="41045"/>
    <lineage>
        <taxon>Eukaryota</taxon>
        <taxon>Sar</taxon>
        <taxon>Stramenopiles</taxon>
        <taxon>Oomycota</taxon>
        <taxon>Peronosporomycetes</taxon>
        <taxon>Pythiales</taxon>
        <taxon>Pythiaceae</taxon>
        <taxon>Pythium</taxon>
    </lineage>
</organism>
<accession>A0A8K1C2N6</accession>
<feature type="domain" description="DUF3645" evidence="9">
    <location>
        <begin position="2196"/>
        <end position="2226"/>
    </location>
</feature>
<reference evidence="10" key="1">
    <citation type="submission" date="2019-03" db="EMBL/GenBank/DDBJ databases">
        <title>Long read genome sequence of the mycoparasitic Pythium oligandrum ATCC 38472 isolated from sugarbeet rhizosphere.</title>
        <authorList>
            <person name="Gaulin E."/>
        </authorList>
    </citation>
    <scope>NUCLEOTIDE SEQUENCE</scope>
    <source>
        <strain evidence="10">ATCC 38472_TT</strain>
    </source>
</reference>
<evidence type="ECO:0000259" key="9">
    <source>
        <dbReference type="Pfam" id="PF12359"/>
    </source>
</evidence>
<dbReference type="Proteomes" id="UP000794436">
    <property type="component" value="Unassembled WGS sequence"/>
</dbReference>
<comment type="caution">
    <text evidence="10">The sequence shown here is derived from an EMBL/GenBank/DDBJ whole genome shotgun (WGS) entry which is preliminary data.</text>
</comment>
<dbReference type="EMBL" id="SPLM01000148">
    <property type="protein sequence ID" value="TMW55346.1"/>
    <property type="molecule type" value="Genomic_DNA"/>
</dbReference>
<dbReference type="Pfam" id="PF12359">
    <property type="entry name" value="DUF3645"/>
    <property type="match status" value="1"/>
</dbReference>
<keyword evidence="5" id="KW-0378">Hydrolase</keyword>
<keyword evidence="11" id="KW-1185">Reference proteome</keyword>
<sequence>MRVAPWTREASWTLNDVFRFKHMEPSASQDANKCKELAKSVIEFIKEIEDDVEITVDGEYDEEMVCLDPFYDDRALSVDKFSKEEWKELERVIVMLADEGKWKRGDVRCVQWFPKYAGVLQMQYVGVDTVHVRILALDGWERVLHFLPNVDEPPISCAESTSSKFLNCGEIAEHQRQDFLDSLHHELQEAMKLKGDQRHAYSDAEAVGHQKTPTFLKVVVLKAMASLPGYEGDGHIKKPQGGMTDVGLHTGGTHRDTCWPLVHAALREALRGHGVLFTKALLRFKTQLLERELIEFQDEDIVELTPAEFYEAVNVCFQMLESVADEVLDLGNKRYNIASLQRSCTYYRRQLDDAARRWSDYVGRSYQLPTSSKLQELENSLQDPKIVSPERVNWGDFSIPTAGVKEYALRQVEAYEFLDTRTSTADKLLEYLSTVDAAKQTFKTQAAMASIEQFLYDESKYLLSGDQVGSAVSSSTQLHELTSWYRKHMQVLESEPKRHDVVTVQQRSRYLLVLWIAYCRSHQMCLDTCSQLSDYGIPLDWEKLEVCVLDQKEARDALQNVAAYLRTWDLRGLKPLFELSLGKQAPTIAFGNRMGQDLPKYRARLGELRNEVTDRLNRAWCRVEEKKTIAAELRTQISQESAEVDQLERLLKEEQASLLRCRRYSNWQTQEYERQINWKKSRVSQLEKKLQDAKKLDEFVRNPLPENSENALTILFFLDMPEELGALADLCCLAQQELNPTAAEKLHIEDTSWKEHVQGYTSTKGWVSYLSPLLRDLRMTPSRCPSTIDQVHSFDDLKRQCLGFPSGYENVYIGWSNGNRGVYLNPFRISKEDAIEWFTAGVPSRQDAKLIIGEGLVEDWQWLNQFPGGGADRGNLVYAKSGSHRQASVDFRGFDCLGSLRAYPLQQLRNVFSAVEGDILDWSEPIVATVVRQAIYQVGELTGAKYPTFLWHDDLNHQEECEAFVLTLERLVAKIEASPARRWNSIYLLGEIAGFLTQYSPSAKSLVTRLVSVARKLANEALEELKLDVSGPKRSQLRTRECLLYGYAVLSYDLAAQLSETDLHAMCKLLIKFRYSLIFADDENFNEEKRKITWGVHTVMAHRVHEISSFLTDHPDAISGLCQSVISSIPLGLSWSQVQPKDSRKGHFTSSFQSFDESTEVHYLLNMATGLILINGNPPSGLPESLRQLPKYDELFGRDQDFEVTLSNGVFATVHRVYGSHYKFAVKSDELFVEEIVSDRTLQLCQKAWVSEFSQIVPPRLKELCSHWYWLEAGCVVLRPRPASSKTVSVLICFDGDKNAVSYQVPPSHQAFTYEEIKSVVKSFSSFVSQDDALLRVLGKFEHPSFVHMLRSPLGKLEVEFPRFGLHFVQEHLGRLKCTTYRDYALDMSQQYNDAFARSQQHLVLYDTSDAGKRKRLVIVPAVRMVMDNEGKTLEEYLPVEINADGNVVVQVPTDSGASLRVSAFTEHPRLKWLKAESIETRLHLAVIYAASGCHLPSPSLQMTAGEAALETLRGCFPSRPFSKEALERLRNIRKYSHHTPVLRLMVGVLLKRSRRLDFLFCDAVQSRGDLSNDERDEYDVLCGASQSGKKSILRQGLTPVEVQMLTGDAHVRQMSQWSDQERSFTPIELDDVPVDYEFVEKIEKTLWSMITQPPAEVKPFPISQRGSNAMCKEMTEELEESWRIHCQHPDKILSSTLDSLIDTLREMLKIVSNNRARLERYLFESIKRAQSDWRDVVMSSVARLPSPRFADLIRSTFDKSILLHLAPRLSQASRVVFRQATLQMLELCVLEDKLERIIGQSQKNSRLPSTYFVEELSTIRKWKSAEHPYWLAFEVEGQLQIRPEQFAFAQKLIDNPGSVCQLNMGRGKTRVVLPMLFLYFNYRKRGRVVRAHFLAPLLSEARQVMHRELSAGVLRLPFIELPFDRKTQLLPNDVLRMVEAVNDIKRAGGFLLIASEHRLSLDLGRLVIRRRSSVNNSRCSDVGEADESSSAILDAMDQLLNDSEYLDVFDESDAILHHNYHLVYADGEEVELDERSNRCTAAEWLLHVLMSPKSESVRRLLATQRDLWCSEPEYALRPGSFDGFRLNAELDTTVEQHLKSLREAFIDDLCDNPPFEMKWLRQLNTEYKSSRPDFSDMVTNPGVDVETALSKLPQHFREFKPQILALRGLLAFGVLEYCLEKRNRVNYGLPMPGARSKLMAIPFTAADLPADRSEYSHPDVAIVLTLLAYYHRGLLDDEVKKTFEELFSTGCIGTESVL</sequence>
<comment type="catalytic activity">
    <reaction evidence="1">
        <text>Thiol-dependent hydrolysis of ester, thioester, amide, peptide and isopeptide bonds formed by the C-terminal Gly of ubiquitin (a 76-residue protein attached to proteins as an intracellular targeting signal).</text>
        <dbReference type="EC" id="3.4.19.12"/>
    </reaction>
</comment>
<keyword evidence="3" id="KW-0645">Protease</keyword>
<name>A0A8K1C2N6_PYTOL</name>
<dbReference type="InterPro" id="IPR022105">
    <property type="entry name" value="DUF3645"/>
</dbReference>
<dbReference type="InterPro" id="IPR051346">
    <property type="entry name" value="OTU_Deubiquitinase"/>
</dbReference>
<dbReference type="PANTHER" id="PTHR13367:SF33">
    <property type="entry name" value="P-LOOP CONTAINING NUCLEOSIDE TRIPHOSPHATE HYDROLASE PROTEIN"/>
    <property type="match status" value="1"/>
</dbReference>
<gene>
    <name evidence="10" type="ORF">Poli38472_013237</name>
</gene>
<evidence type="ECO:0000259" key="8">
    <source>
        <dbReference type="Pfam" id="PF12340"/>
    </source>
</evidence>
<evidence type="ECO:0000256" key="4">
    <source>
        <dbReference type="ARBA" id="ARBA00022786"/>
    </source>
</evidence>
<evidence type="ECO:0000313" key="10">
    <source>
        <dbReference type="EMBL" id="TMW55346.1"/>
    </source>
</evidence>
<protein>
    <recommendedName>
        <fullName evidence="2">ubiquitinyl hydrolase 1</fullName>
        <ecNumber evidence="2">3.4.19.12</ecNumber>
    </recommendedName>
</protein>
<feature type="coiled-coil region" evidence="7">
    <location>
        <begin position="630"/>
        <end position="696"/>
    </location>
</feature>